<evidence type="ECO:0000313" key="2">
    <source>
        <dbReference type="EMBL" id="NIR73531.1"/>
    </source>
</evidence>
<name>A0AAE5C7K8_9BACT</name>
<feature type="signal peptide" evidence="1">
    <location>
        <begin position="1"/>
        <end position="19"/>
    </location>
</feature>
<dbReference type="EMBL" id="JAACAK010000002">
    <property type="protein sequence ID" value="NIR73531.1"/>
    <property type="molecule type" value="Genomic_DNA"/>
</dbReference>
<evidence type="ECO:0000256" key="1">
    <source>
        <dbReference type="SAM" id="SignalP"/>
    </source>
</evidence>
<dbReference type="Proteomes" id="UP000702544">
    <property type="component" value="Unassembled WGS sequence"/>
</dbReference>
<accession>A0AAE5C7K8</accession>
<keyword evidence="1" id="KW-0732">Signal</keyword>
<sequence>MRLVPFALVLGLFATPALAQESQQERPADWKVRFDNPAPDDAIDFVTMAPGWHVTTGPRAILYKPSQVASGAYRLESTIHLFPSSRREGFGVFVGGENLDGPNQSYLYFLIRGDGHYLIKHRAGDETQVIVPWTEHEAIVGHEGQEGTAENTLAIECSGESVDFYVNGQKVNSLPRSEMDVEGVVGLRVNHRLDIHVAGLSVSSIGA</sequence>
<feature type="chain" id="PRO_5042203858" description="3-keto-disaccharide hydrolase domain-containing protein" evidence="1">
    <location>
        <begin position="20"/>
        <end position="207"/>
    </location>
</feature>
<dbReference type="Gene3D" id="2.60.120.560">
    <property type="entry name" value="Exo-inulinase, domain 1"/>
    <property type="match status" value="1"/>
</dbReference>
<protein>
    <recommendedName>
        <fullName evidence="4">3-keto-disaccharide hydrolase domain-containing protein</fullName>
    </recommendedName>
</protein>
<comment type="caution">
    <text evidence="2">The sequence shown here is derived from an EMBL/GenBank/DDBJ whole genome shotgun (WGS) entry which is preliminary data.</text>
</comment>
<dbReference type="AlphaFoldDB" id="A0AAE5C7K8"/>
<proteinExistence type="predicted"/>
<evidence type="ECO:0008006" key="4">
    <source>
        <dbReference type="Google" id="ProtNLM"/>
    </source>
</evidence>
<evidence type="ECO:0000313" key="3">
    <source>
        <dbReference type="Proteomes" id="UP000702544"/>
    </source>
</evidence>
<organism evidence="2 3">
    <name type="scientific">Candidatus Kutchimonas denitrificans</name>
    <dbReference type="NCBI Taxonomy" id="3056748"/>
    <lineage>
        <taxon>Bacteria</taxon>
        <taxon>Pseudomonadati</taxon>
        <taxon>Gemmatimonadota</taxon>
        <taxon>Gemmatimonadia</taxon>
        <taxon>Candidatus Palauibacterales</taxon>
        <taxon>Candidatus Palauibacteraceae</taxon>
        <taxon>Candidatus Kutchimonas</taxon>
    </lineage>
</organism>
<gene>
    <name evidence="2" type="ORF">GWO12_00220</name>
</gene>
<reference evidence="2 3" key="1">
    <citation type="submission" date="2020-01" db="EMBL/GenBank/DDBJ databases">
        <title>Genomes assembled from Gulf of Kutch pelagic sediment metagenomes.</title>
        <authorList>
            <person name="Chandrashekar M."/>
            <person name="Mahajan M.S."/>
            <person name="Dave K.J."/>
            <person name="Vatsa P."/>
            <person name="Nathani N.M."/>
        </authorList>
    </citation>
    <scope>NUCLEOTIDE SEQUENCE [LARGE SCALE GENOMIC DNA]</scope>
    <source>
        <strain evidence="2">KS3-K002</strain>
    </source>
</reference>